<dbReference type="Proteomes" id="UP000326641">
    <property type="component" value="Unassembled WGS sequence"/>
</dbReference>
<keyword evidence="3" id="KW-1185">Reference proteome</keyword>
<comment type="caution">
    <text evidence="2">The sequence shown here is derived from an EMBL/GenBank/DDBJ whole genome shotgun (WGS) entry which is preliminary data.</text>
</comment>
<organism evidence="2 3">
    <name type="scientific">Candidatus Defluviicoccus seviourii</name>
    <dbReference type="NCBI Taxonomy" id="2565273"/>
    <lineage>
        <taxon>Bacteria</taxon>
        <taxon>Pseudomonadati</taxon>
        <taxon>Pseudomonadota</taxon>
        <taxon>Alphaproteobacteria</taxon>
        <taxon>Rhodospirillales</taxon>
        <taxon>Rhodospirillaceae</taxon>
        <taxon>Defluviicoccus</taxon>
    </lineage>
</organism>
<proteinExistence type="predicted"/>
<evidence type="ECO:0000256" key="1">
    <source>
        <dbReference type="SAM" id="MobiDB-lite"/>
    </source>
</evidence>
<accession>A0A564WEP3</accession>
<gene>
    <name evidence="2" type="ORF">DF3PA_30185</name>
</gene>
<evidence type="ECO:0000313" key="2">
    <source>
        <dbReference type="EMBL" id="VUX46957.1"/>
    </source>
</evidence>
<dbReference type="EMBL" id="UXAT02000023">
    <property type="protein sequence ID" value="VUX46957.1"/>
    <property type="molecule type" value="Genomic_DNA"/>
</dbReference>
<dbReference type="AlphaFoldDB" id="A0A564WEP3"/>
<reference evidence="2" key="1">
    <citation type="submission" date="2018-11" db="EMBL/GenBank/DDBJ databases">
        <authorList>
            <person name="Onetto C."/>
        </authorList>
    </citation>
    <scope>NUCLEOTIDE SEQUENCE [LARGE SCALE GENOMIC DNA]</scope>
</reference>
<evidence type="ECO:0000313" key="3">
    <source>
        <dbReference type="Proteomes" id="UP000326641"/>
    </source>
</evidence>
<protein>
    <submittedName>
        <fullName evidence="2">Uncharacterized protein</fullName>
    </submittedName>
</protein>
<name>A0A564WEP3_9PROT</name>
<feature type="region of interest" description="Disordered" evidence="1">
    <location>
        <begin position="17"/>
        <end position="58"/>
    </location>
</feature>
<sequence length="58" mass="5852">MVDAASVARFLKGAGIGSGATFALPTDARMTDNTPAGRPSDVCDRRSPAAASVEGKKT</sequence>